<evidence type="ECO:0000313" key="1">
    <source>
        <dbReference type="EMBL" id="MBB6349446.1"/>
    </source>
</evidence>
<gene>
    <name evidence="1" type="ORF">FHU36_005991</name>
</gene>
<dbReference type="Pfam" id="PF15588">
    <property type="entry name" value="Imm10"/>
    <property type="match status" value="1"/>
</dbReference>
<dbReference type="EMBL" id="JACHJB010000002">
    <property type="protein sequence ID" value="MBB6349446.1"/>
    <property type="molecule type" value="Genomic_DNA"/>
</dbReference>
<comment type="caution">
    <text evidence="1">The sequence shown here is derived from an EMBL/GenBank/DDBJ whole genome shotgun (WGS) entry which is preliminary data.</text>
</comment>
<name>A0A7X0F1Z5_9ACTN</name>
<sequence length="127" mass="13983">MVVRAANRDEDDELIMLGMAEYEDGSGNSLIFIVSREGEQDVELEMDAYCIVRETQATTYGGVTACELASGRLTVHFTEEAAGELDVRPVLRMDLQLDDRGVGLVRSGLREILSSGCRDERPRLSGL</sequence>
<reference evidence="1 2" key="1">
    <citation type="submission" date="2020-08" db="EMBL/GenBank/DDBJ databases">
        <title>Sequencing the genomes of 1000 actinobacteria strains.</title>
        <authorList>
            <person name="Klenk H.-P."/>
        </authorList>
    </citation>
    <scope>NUCLEOTIDE SEQUENCE [LARGE SCALE GENOMIC DNA]</scope>
    <source>
        <strain evidence="1 2">DSM 45913</strain>
    </source>
</reference>
<dbReference type="RefSeq" id="WP_185087015.1">
    <property type="nucleotide sequence ID" value="NZ_JACHJB010000002.1"/>
</dbReference>
<protein>
    <recommendedName>
        <fullName evidence="3">Immunity protein 10</fullName>
    </recommendedName>
</protein>
<organism evidence="1 2">
    <name type="scientific">Nonomuraea muscovyensis</name>
    <dbReference type="NCBI Taxonomy" id="1124761"/>
    <lineage>
        <taxon>Bacteria</taxon>
        <taxon>Bacillati</taxon>
        <taxon>Actinomycetota</taxon>
        <taxon>Actinomycetes</taxon>
        <taxon>Streptosporangiales</taxon>
        <taxon>Streptosporangiaceae</taxon>
        <taxon>Nonomuraea</taxon>
    </lineage>
</organism>
<accession>A0A7X0F1Z5</accession>
<dbReference type="AlphaFoldDB" id="A0A7X0F1Z5"/>
<proteinExistence type="predicted"/>
<evidence type="ECO:0000313" key="2">
    <source>
        <dbReference type="Proteomes" id="UP000583800"/>
    </source>
</evidence>
<dbReference type="InterPro" id="IPR028962">
    <property type="entry name" value="Imm10"/>
</dbReference>
<keyword evidence="2" id="KW-1185">Reference proteome</keyword>
<evidence type="ECO:0008006" key="3">
    <source>
        <dbReference type="Google" id="ProtNLM"/>
    </source>
</evidence>
<dbReference type="Proteomes" id="UP000583800">
    <property type="component" value="Unassembled WGS sequence"/>
</dbReference>